<dbReference type="EMBL" id="RCCJ01000001">
    <property type="protein sequence ID" value="RLJ69839.1"/>
    <property type="molecule type" value="Genomic_DNA"/>
</dbReference>
<dbReference type="InterPro" id="IPR006127">
    <property type="entry name" value="ZnuA-like"/>
</dbReference>
<keyword evidence="6" id="KW-1185">Reference proteome</keyword>
<dbReference type="RefSeq" id="WP_121008725.1">
    <property type="nucleotide sequence ID" value="NZ_RCCJ01000001.1"/>
</dbReference>
<dbReference type="PRINTS" id="PR00690">
    <property type="entry name" value="ADHESNFAMILY"/>
</dbReference>
<evidence type="ECO:0000256" key="2">
    <source>
        <dbReference type="ARBA" id="ARBA00022448"/>
    </source>
</evidence>
<keyword evidence="2 4" id="KW-0813">Transport</keyword>
<gene>
    <name evidence="5" type="ORF">BCF55_0096</name>
</gene>
<sequence length="291" mass="32837">MERLIFLFLSLVSFSFAELRVVVTYPWIGELVREVGADRVELYVIAKGTEDPHFVIPKPSHIAKLRSADLLVIQGAQLEAGFLPPLLLQSNNPKIQPGSEGFLDLSSFVRLIEKPEVISRAMGDVHPEGNPHYNLDPHNMPVLARAVKERLCQLDGEGCTLYEGRLKDFLGRWEERLKSWDKGFSALKGVKVVAYHSLFNYLLKRYGIVLLETLEPLPGIPPTRDHIQRLINLKGVRSILLGVYNEERTARFVAGRIGARVVVLPHDVGSIPEVKDLFSLYDELLRRLKGD</sequence>
<keyword evidence="3" id="KW-0732">Signal</keyword>
<dbReference type="OrthoDB" id="9810636at2"/>
<dbReference type="GO" id="GO:0007155">
    <property type="term" value="P:cell adhesion"/>
    <property type="evidence" value="ECO:0007669"/>
    <property type="project" value="InterPro"/>
</dbReference>
<dbReference type="Pfam" id="PF01297">
    <property type="entry name" value="ZnuA"/>
    <property type="match status" value="1"/>
</dbReference>
<dbReference type="InterPro" id="IPR050492">
    <property type="entry name" value="Bact_metal-bind_prot9"/>
</dbReference>
<dbReference type="InterPro" id="IPR006128">
    <property type="entry name" value="Lipoprotein_PsaA-like"/>
</dbReference>
<protein>
    <submittedName>
        <fullName evidence="5">Zinc/manganese transport system substrate-binding protein</fullName>
    </submittedName>
</protein>
<dbReference type="CDD" id="cd01145">
    <property type="entry name" value="TroA_c"/>
    <property type="match status" value="1"/>
</dbReference>
<evidence type="ECO:0000256" key="3">
    <source>
        <dbReference type="ARBA" id="ARBA00022729"/>
    </source>
</evidence>
<dbReference type="SUPFAM" id="SSF53807">
    <property type="entry name" value="Helical backbone' metal receptor"/>
    <property type="match status" value="1"/>
</dbReference>
<dbReference type="AlphaFoldDB" id="A0A497XNZ4"/>
<name>A0A497XNZ4_9AQUI</name>
<dbReference type="Proteomes" id="UP000267841">
    <property type="component" value="Unassembled WGS sequence"/>
</dbReference>
<evidence type="ECO:0000256" key="1">
    <source>
        <dbReference type="ARBA" id="ARBA00011028"/>
    </source>
</evidence>
<evidence type="ECO:0000313" key="6">
    <source>
        <dbReference type="Proteomes" id="UP000267841"/>
    </source>
</evidence>
<dbReference type="PRINTS" id="PR00691">
    <property type="entry name" value="ADHESINB"/>
</dbReference>
<evidence type="ECO:0000313" key="5">
    <source>
        <dbReference type="EMBL" id="RLJ69839.1"/>
    </source>
</evidence>
<dbReference type="InterPro" id="IPR006129">
    <property type="entry name" value="AdhesinB"/>
</dbReference>
<dbReference type="PANTHER" id="PTHR42953:SF2">
    <property type="entry name" value="ADHESION PROTEIN"/>
    <property type="match status" value="1"/>
</dbReference>
<dbReference type="PANTHER" id="PTHR42953">
    <property type="entry name" value="HIGH-AFFINITY ZINC UPTAKE SYSTEM PROTEIN ZNUA-RELATED"/>
    <property type="match status" value="1"/>
</dbReference>
<comment type="similarity">
    <text evidence="1 4">Belongs to the bacterial solute-binding protein 9 family.</text>
</comment>
<dbReference type="Gene3D" id="3.40.50.1980">
    <property type="entry name" value="Nitrogenase molybdenum iron protein domain"/>
    <property type="match status" value="2"/>
</dbReference>
<comment type="caution">
    <text evidence="5">The sequence shown here is derived from an EMBL/GenBank/DDBJ whole genome shotgun (WGS) entry which is preliminary data.</text>
</comment>
<proteinExistence type="inferred from homology"/>
<organism evidence="5 6">
    <name type="scientific">Hydrogenivirga caldilitoris</name>
    <dbReference type="NCBI Taxonomy" id="246264"/>
    <lineage>
        <taxon>Bacteria</taxon>
        <taxon>Pseudomonadati</taxon>
        <taxon>Aquificota</taxon>
        <taxon>Aquificia</taxon>
        <taxon>Aquificales</taxon>
        <taxon>Aquificaceae</taxon>
        <taxon>Hydrogenivirga</taxon>
    </lineage>
</organism>
<reference evidence="5 6" key="1">
    <citation type="submission" date="2018-10" db="EMBL/GenBank/DDBJ databases">
        <title>Genomic Encyclopedia of Archaeal and Bacterial Type Strains, Phase II (KMG-II): from individual species to whole genera.</title>
        <authorList>
            <person name="Goeker M."/>
        </authorList>
    </citation>
    <scope>NUCLEOTIDE SEQUENCE [LARGE SCALE GENOMIC DNA]</scope>
    <source>
        <strain evidence="5 6">DSM 16510</strain>
    </source>
</reference>
<dbReference type="GO" id="GO:0046872">
    <property type="term" value="F:metal ion binding"/>
    <property type="evidence" value="ECO:0007669"/>
    <property type="project" value="InterPro"/>
</dbReference>
<evidence type="ECO:0000256" key="4">
    <source>
        <dbReference type="RuleBase" id="RU003512"/>
    </source>
</evidence>
<dbReference type="GO" id="GO:0030001">
    <property type="term" value="P:metal ion transport"/>
    <property type="evidence" value="ECO:0007669"/>
    <property type="project" value="InterPro"/>
</dbReference>
<accession>A0A497XNZ4</accession>